<feature type="region of interest" description="Disordered" evidence="1">
    <location>
        <begin position="1"/>
        <end position="58"/>
    </location>
</feature>
<feature type="non-terminal residue" evidence="2">
    <location>
        <position position="58"/>
    </location>
</feature>
<feature type="compositionally biased region" description="Low complexity" evidence="1">
    <location>
        <begin position="12"/>
        <end position="21"/>
    </location>
</feature>
<evidence type="ECO:0000313" key="2">
    <source>
        <dbReference type="EMBL" id="CAA9341480.1"/>
    </source>
</evidence>
<dbReference type="AlphaFoldDB" id="A0A6J4LU66"/>
<feature type="non-terminal residue" evidence="2">
    <location>
        <position position="1"/>
    </location>
</feature>
<reference evidence="2" key="1">
    <citation type="submission" date="2020-02" db="EMBL/GenBank/DDBJ databases">
        <authorList>
            <person name="Meier V. D."/>
        </authorList>
    </citation>
    <scope>NUCLEOTIDE SEQUENCE</scope>
    <source>
        <strain evidence="2">AVDCRST_MAG89</strain>
    </source>
</reference>
<accession>A0A6J4LU66</accession>
<protein>
    <submittedName>
        <fullName evidence="2">Uncharacterized protein</fullName>
    </submittedName>
</protein>
<proteinExistence type="predicted"/>
<organism evidence="2">
    <name type="scientific">uncultured Gemmatimonadota bacterium</name>
    <dbReference type="NCBI Taxonomy" id="203437"/>
    <lineage>
        <taxon>Bacteria</taxon>
        <taxon>Pseudomonadati</taxon>
        <taxon>Gemmatimonadota</taxon>
        <taxon>environmental samples</taxon>
    </lineage>
</organism>
<evidence type="ECO:0000256" key="1">
    <source>
        <dbReference type="SAM" id="MobiDB-lite"/>
    </source>
</evidence>
<dbReference type="EMBL" id="CADCTV010000554">
    <property type="protein sequence ID" value="CAA9341480.1"/>
    <property type="molecule type" value="Genomic_DNA"/>
</dbReference>
<sequence>VGGGRGGESRRPGGSPRSRVPGPREHRRGAGGRADAPGRRRMGSAARAGRGPAGVRGH</sequence>
<name>A0A6J4LU66_9BACT</name>
<gene>
    <name evidence="2" type="ORF">AVDCRST_MAG89-2635</name>
</gene>